<organism evidence="2 3">
    <name type="scientific">Cucumis sativus</name>
    <name type="common">Cucumber</name>
    <dbReference type="NCBI Taxonomy" id="3659"/>
    <lineage>
        <taxon>Eukaryota</taxon>
        <taxon>Viridiplantae</taxon>
        <taxon>Streptophyta</taxon>
        <taxon>Embryophyta</taxon>
        <taxon>Tracheophyta</taxon>
        <taxon>Spermatophyta</taxon>
        <taxon>Magnoliopsida</taxon>
        <taxon>eudicotyledons</taxon>
        <taxon>Gunneridae</taxon>
        <taxon>Pentapetalae</taxon>
        <taxon>rosids</taxon>
        <taxon>fabids</taxon>
        <taxon>Cucurbitales</taxon>
        <taxon>Cucurbitaceae</taxon>
        <taxon>Benincaseae</taxon>
        <taxon>Cucumis</taxon>
    </lineage>
</organism>
<dbReference type="AlphaFoldDB" id="A0A0A0KTI3"/>
<keyword evidence="1" id="KW-0812">Transmembrane</keyword>
<dbReference type="EMBL" id="CM002926">
    <property type="protein sequence ID" value="KGN50991.1"/>
    <property type="molecule type" value="Genomic_DNA"/>
</dbReference>
<reference evidence="2 3" key="3">
    <citation type="journal article" date="2010" name="BMC Genomics">
        <title>Transcriptome sequencing and comparative analysis of cucumber flowers with different sex types.</title>
        <authorList>
            <person name="Guo S."/>
            <person name="Zheng Y."/>
            <person name="Joung J.G."/>
            <person name="Liu S."/>
            <person name="Zhang Z."/>
            <person name="Crasta O.R."/>
            <person name="Sobral B.W."/>
            <person name="Xu Y."/>
            <person name="Huang S."/>
            <person name="Fei Z."/>
        </authorList>
    </citation>
    <scope>NUCLEOTIDE SEQUENCE [LARGE SCALE GENOMIC DNA]</scope>
    <source>
        <strain evidence="3">cv. 9930</strain>
    </source>
</reference>
<dbReference type="Gramene" id="KGN50991">
    <property type="protein sequence ID" value="KGN50991"/>
    <property type="gene ID" value="Csa_5G387420"/>
</dbReference>
<name>A0A0A0KTI3_CUCSA</name>
<feature type="transmembrane region" description="Helical" evidence="1">
    <location>
        <begin position="12"/>
        <end position="31"/>
    </location>
</feature>
<reference evidence="2 3" key="1">
    <citation type="journal article" date="2009" name="Nat. Genet.">
        <title>The genome of the cucumber, Cucumis sativus L.</title>
        <authorList>
            <person name="Huang S."/>
            <person name="Li R."/>
            <person name="Zhang Z."/>
            <person name="Li L."/>
            <person name="Gu X."/>
            <person name="Fan W."/>
            <person name="Lucas W.J."/>
            <person name="Wang X."/>
            <person name="Xie B."/>
            <person name="Ni P."/>
            <person name="Ren Y."/>
            <person name="Zhu H."/>
            <person name="Li J."/>
            <person name="Lin K."/>
            <person name="Jin W."/>
            <person name="Fei Z."/>
            <person name="Li G."/>
            <person name="Staub J."/>
            <person name="Kilian A."/>
            <person name="van der Vossen E.A."/>
            <person name="Wu Y."/>
            <person name="Guo J."/>
            <person name="He J."/>
            <person name="Jia Z."/>
            <person name="Ren Y."/>
            <person name="Tian G."/>
            <person name="Lu Y."/>
            <person name="Ruan J."/>
            <person name="Qian W."/>
            <person name="Wang M."/>
            <person name="Huang Q."/>
            <person name="Li B."/>
            <person name="Xuan Z."/>
            <person name="Cao J."/>
            <person name="Asan"/>
            <person name="Wu Z."/>
            <person name="Zhang J."/>
            <person name="Cai Q."/>
            <person name="Bai Y."/>
            <person name="Zhao B."/>
            <person name="Han Y."/>
            <person name="Li Y."/>
            <person name="Li X."/>
            <person name="Wang S."/>
            <person name="Shi Q."/>
            <person name="Liu S."/>
            <person name="Cho W.K."/>
            <person name="Kim J.Y."/>
            <person name="Xu Y."/>
            <person name="Heller-Uszynska K."/>
            <person name="Miao H."/>
            <person name="Cheng Z."/>
            <person name="Zhang S."/>
            <person name="Wu J."/>
            <person name="Yang Y."/>
            <person name="Kang H."/>
            <person name="Li M."/>
            <person name="Liang H."/>
            <person name="Ren X."/>
            <person name="Shi Z."/>
            <person name="Wen M."/>
            <person name="Jian M."/>
            <person name="Yang H."/>
            <person name="Zhang G."/>
            <person name="Yang Z."/>
            <person name="Chen R."/>
            <person name="Liu S."/>
            <person name="Li J."/>
            <person name="Ma L."/>
            <person name="Liu H."/>
            <person name="Zhou Y."/>
            <person name="Zhao J."/>
            <person name="Fang X."/>
            <person name="Li G."/>
            <person name="Fang L."/>
            <person name="Li Y."/>
            <person name="Liu D."/>
            <person name="Zheng H."/>
            <person name="Zhang Y."/>
            <person name="Qin N."/>
            <person name="Li Z."/>
            <person name="Yang G."/>
            <person name="Yang S."/>
            <person name="Bolund L."/>
            <person name="Kristiansen K."/>
            <person name="Zheng H."/>
            <person name="Li S."/>
            <person name="Zhang X."/>
            <person name="Yang H."/>
            <person name="Wang J."/>
            <person name="Sun R."/>
            <person name="Zhang B."/>
            <person name="Jiang S."/>
            <person name="Wang J."/>
            <person name="Du Y."/>
            <person name="Li S."/>
        </authorList>
    </citation>
    <scope>NUCLEOTIDE SEQUENCE [LARGE SCALE GENOMIC DNA]</scope>
    <source>
        <strain evidence="3">cv. 9930</strain>
    </source>
</reference>
<evidence type="ECO:0000313" key="2">
    <source>
        <dbReference type="EMBL" id="KGN50991.1"/>
    </source>
</evidence>
<reference evidence="2 3" key="2">
    <citation type="journal article" date="2009" name="PLoS ONE">
        <title>An integrated genetic and cytogenetic map of the cucumber genome.</title>
        <authorList>
            <person name="Ren Y."/>
            <person name="Zhang Z."/>
            <person name="Liu J."/>
            <person name="Staub J.E."/>
            <person name="Han Y."/>
            <person name="Cheng Z."/>
            <person name="Li X."/>
            <person name="Lu J."/>
            <person name="Miao H."/>
            <person name="Kang H."/>
            <person name="Xie B."/>
            <person name="Gu X."/>
            <person name="Wang X."/>
            <person name="Du Y."/>
            <person name="Jin W."/>
            <person name="Huang S."/>
        </authorList>
    </citation>
    <scope>NUCLEOTIDE SEQUENCE [LARGE SCALE GENOMIC DNA]</scope>
    <source>
        <strain evidence="3">cv. 9930</strain>
    </source>
</reference>
<protein>
    <submittedName>
        <fullName evidence="2">Uncharacterized protein</fullName>
    </submittedName>
</protein>
<evidence type="ECO:0000313" key="3">
    <source>
        <dbReference type="Proteomes" id="UP000029981"/>
    </source>
</evidence>
<dbReference type="Proteomes" id="UP000029981">
    <property type="component" value="Chromosome 5"/>
</dbReference>
<keyword evidence="3" id="KW-1185">Reference proteome</keyword>
<sequence length="85" mass="9758">MLYQNPPSSSSFVSLAPATINLLSVVVRRFLFLAFRNPYESFHFVLHVMSEPFHLRMPPSAPSFLYSSFVSHVRRRASSPFIRAI</sequence>
<accession>A0A0A0KTI3</accession>
<proteinExistence type="predicted"/>
<gene>
    <name evidence="2" type="ORF">Csa_5G387420</name>
</gene>
<keyword evidence="1" id="KW-0472">Membrane</keyword>
<reference evidence="2 3" key="4">
    <citation type="journal article" date="2011" name="BMC Genomics">
        <title>RNA-Seq improves annotation of protein-coding genes in the cucumber genome.</title>
        <authorList>
            <person name="Li Z."/>
            <person name="Zhang Z."/>
            <person name="Yan P."/>
            <person name="Huang S."/>
            <person name="Fei Z."/>
            <person name="Lin K."/>
        </authorList>
    </citation>
    <scope>NUCLEOTIDE SEQUENCE [LARGE SCALE GENOMIC DNA]</scope>
    <source>
        <strain evidence="3">cv. 9930</strain>
    </source>
</reference>
<evidence type="ECO:0000256" key="1">
    <source>
        <dbReference type="SAM" id="Phobius"/>
    </source>
</evidence>
<keyword evidence="1" id="KW-1133">Transmembrane helix</keyword>